<proteinExistence type="predicted"/>
<comment type="caution">
    <text evidence="1">The sequence shown here is derived from an EMBL/GenBank/DDBJ whole genome shotgun (WGS) entry which is preliminary data.</text>
</comment>
<dbReference type="EMBL" id="JAWZYT010001586">
    <property type="protein sequence ID" value="KAK4310886.1"/>
    <property type="molecule type" value="Genomic_DNA"/>
</dbReference>
<organism evidence="1 2">
    <name type="scientific">Petrolisthes manimaculis</name>
    <dbReference type="NCBI Taxonomy" id="1843537"/>
    <lineage>
        <taxon>Eukaryota</taxon>
        <taxon>Metazoa</taxon>
        <taxon>Ecdysozoa</taxon>
        <taxon>Arthropoda</taxon>
        <taxon>Crustacea</taxon>
        <taxon>Multicrustacea</taxon>
        <taxon>Malacostraca</taxon>
        <taxon>Eumalacostraca</taxon>
        <taxon>Eucarida</taxon>
        <taxon>Decapoda</taxon>
        <taxon>Pleocyemata</taxon>
        <taxon>Anomura</taxon>
        <taxon>Galatheoidea</taxon>
        <taxon>Porcellanidae</taxon>
        <taxon>Petrolisthes</taxon>
    </lineage>
</organism>
<evidence type="ECO:0000313" key="1">
    <source>
        <dbReference type="EMBL" id="KAK4310886.1"/>
    </source>
</evidence>
<accession>A0AAE1PN36</accession>
<keyword evidence="2" id="KW-1185">Reference proteome</keyword>
<name>A0AAE1PN36_9EUCA</name>
<gene>
    <name evidence="1" type="ORF">Pmani_017581</name>
</gene>
<evidence type="ECO:0000313" key="2">
    <source>
        <dbReference type="Proteomes" id="UP001292094"/>
    </source>
</evidence>
<sequence>MPLTVTWLGGMRGSQRVNGLVQSVHLLGEAVMRGKLGAHDSFRLKPRYCCGALGRGTQPRMLLVERGHVTMDLTSELLIVAQTVSHSGYHNTEMREGGWGS</sequence>
<dbReference type="Proteomes" id="UP001292094">
    <property type="component" value="Unassembled WGS sequence"/>
</dbReference>
<protein>
    <submittedName>
        <fullName evidence="1">Uncharacterized protein</fullName>
    </submittedName>
</protein>
<reference evidence="1" key="1">
    <citation type="submission" date="2023-11" db="EMBL/GenBank/DDBJ databases">
        <title>Genome assemblies of two species of porcelain crab, Petrolisthes cinctipes and Petrolisthes manimaculis (Anomura: Porcellanidae).</title>
        <authorList>
            <person name="Angst P."/>
        </authorList>
    </citation>
    <scope>NUCLEOTIDE SEQUENCE</scope>
    <source>
        <strain evidence="1">PB745_02</strain>
        <tissue evidence="1">Gill</tissue>
    </source>
</reference>
<dbReference type="AlphaFoldDB" id="A0AAE1PN36"/>